<evidence type="ECO:0000313" key="6">
    <source>
        <dbReference type="EMBL" id="EXJ95905.1"/>
    </source>
</evidence>
<evidence type="ECO:0000256" key="1">
    <source>
        <dbReference type="ARBA" id="ARBA00007471"/>
    </source>
</evidence>
<dbReference type="InterPro" id="IPR011993">
    <property type="entry name" value="PH-like_dom_sf"/>
</dbReference>
<feature type="domain" description="Myotubularin phosphatase" evidence="5">
    <location>
        <begin position="137"/>
        <end position="684"/>
    </location>
</feature>
<dbReference type="HOGENOM" id="CLU_001839_5_1_1"/>
<dbReference type="GO" id="GO:0016020">
    <property type="term" value="C:membrane"/>
    <property type="evidence" value="ECO:0007669"/>
    <property type="project" value="TreeGrafter"/>
</dbReference>
<dbReference type="Proteomes" id="UP000019484">
    <property type="component" value="Unassembled WGS sequence"/>
</dbReference>
<dbReference type="InterPro" id="IPR048994">
    <property type="entry name" value="PH-GRAM_MTMR6-9"/>
</dbReference>
<dbReference type="GeneID" id="19155933"/>
<dbReference type="Pfam" id="PF21098">
    <property type="entry name" value="PH-GRAM_MTMR6-like"/>
    <property type="match status" value="1"/>
</dbReference>
<gene>
    <name evidence="6" type="ORF">A1O1_01030</name>
</gene>
<reference evidence="6 7" key="1">
    <citation type="submission" date="2013-03" db="EMBL/GenBank/DDBJ databases">
        <title>The Genome Sequence of Capronia coronata CBS 617.96.</title>
        <authorList>
            <consortium name="The Broad Institute Genomics Platform"/>
            <person name="Cuomo C."/>
            <person name="de Hoog S."/>
            <person name="Gorbushina A."/>
            <person name="Walker B."/>
            <person name="Young S.K."/>
            <person name="Zeng Q."/>
            <person name="Gargeya S."/>
            <person name="Fitzgerald M."/>
            <person name="Haas B."/>
            <person name="Abouelleil A."/>
            <person name="Allen A.W."/>
            <person name="Alvarado L."/>
            <person name="Arachchi H.M."/>
            <person name="Berlin A.M."/>
            <person name="Chapman S.B."/>
            <person name="Gainer-Dewar J."/>
            <person name="Goldberg J."/>
            <person name="Griggs A."/>
            <person name="Gujja S."/>
            <person name="Hansen M."/>
            <person name="Howarth C."/>
            <person name="Imamovic A."/>
            <person name="Ireland A."/>
            <person name="Larimer J."/>
            <person name="McCowan C."/>
            <person name="Murphy C."/>
            <person name="Pearson M."/>
            <person name="Poon T.W."/>
            <person name="Priest M."/>
            <person name="Roberts A."/>
            <person name="Saif S."/>
            <person name="Shea T."/>
            <person name="Sisk P."/>
            <person name="Sykes S."/>
            <person name="Wortman J."/>
            <person name="Nusbaum C."/>
            <person name="Birren B."/>
        </authorList>
    </citation>
    <scope>NUCLEOTIDE SEQUENCE [LARGE SCALE GENOMIC DNA]</scope>
    <source>
        <strain evidence="6 7">CBS 617.96</strain>
    </source>
</reference>
<feature type="compositionally biased region" description="Basic and acidic residues" evidence="4">
    <location>
        <begin position="561"/>
        <end position="573"/>
    </location>
</feature>
<dbReference type="PROSITE" id="PS00383">
    <property type="entry name" value="TYR_PHOSPHATASE_1"/>
    <property type="match status" value="1"/>
</dbReference>
<accession>W9Z1U8</accession>
<dbReference type="InterPro" id="IPR010569">
    <property type="entry name" value="Myotubularin-like_Pase_dom"/>
</dbReference>
<feature type="region of interest" description="Disordered" evidence="4">
    <location>
        <begin position="768"/>
        <end position="900"/>
    </location>
</feature>
<dbReference type="GO" id="GO:0005737">
    <property type="term" value="C:cytoplasm"/>
    <property type="evidence" value="ECO:0007669"/>
    <property type="project" value="TreeGrafter"/>
</dbReference>
<dbReference type="OrthoDB" id="271628at2759"/>
<dbReference type="SUPFAM" id="SSF50729">
    <property type="entry name" value="PH domain-like"/>
    <property type="match status" value="1"/>
</dbReference>
<organism evidence="6 7">
    <name type="scientific">Capronia coronata CBS 617.96</name>
    <dbReference type="NCBI Taxonomy" id="1182541"/>
    <lineage>
        <taxon>Eukaryota</taxon>
        <taxon>Fungi</taxon>
        <taxon>Dikarya</taxon>
        <taxon>Ascomycota</taxon>
        <taxon>Pezizomycotina</taxon>
        <taxon>Eurotiomycetes</taxon>
        <taxon>Chaetothyriomycetidae</taxon>
        <taxon>Chaetothyriales</taxon>
        <taxon>Herpotrichiellaceae</taxon>
        <taxon>Capronia</taxon>
    </lineage>
</organism>
<dbReference type="STRING" id="1182541.W9Z1U8"/>
<dbReference type="SUPFAM" id="SSF52799">
    <property type="entry name" value="(Phosphotyrosine protein) phosphatases II"/>
    <property type="match status" value="1"/>
</dbReference>
<evidence type="ECO:0000256" key="4">
    <source>
        <dbReference type="SAM" id="MobiDB-lite"/>
    </source>
</evidence>
<comment type="similarity">
    <text evidence="1">Belongs to the protein-tyrosine phosphatase family. Non-receptor class myotubularin subfamily.</text>
</comment>
<feature type="binding site" evidence="3">
    <location>
        <begin position="423"/>
        <end position="429"/>
    </location>
    <ligand>
        <name>substrate</name>
    </ligand>
</feature>
<evidence type="ECO:0000313" key="7">
    <source>
        <dbReference type="Proteomes" id="UP000019484"/>
    </source>
</evidence>
<dbReference type="InterPro" id="IPR029021">
    <property type="entry name" value="Prot-tyrosine_phosphatase-like"/>
</dbReference>
<evidence type="ECO:0000256" key="3">
    <source>
        <dbReference type="PIRSR" id="PIRSR630564-2"/>
    </source>
</evidence>
<dbReference type="PANTHER" id="PTHR10807:SF128">
    <property type="entry name" value="PHOSPHATIDYLINOSITOL-3,5-BISPHOSPHATE 3-PHOSPHATASE"/>
    <property type="match status" value="1"/>
</dbReference>
<feature type="binding site" evidence="3">
    <location>
        <begin position="359"/>
        <end position="360"/>
    </location>
    <ligand>
        <name>substrate</name>
    </ligand>
</feature>
<dbReference type="EMBL" id="AMWN01000001">
    <property type="protein sequence ID" value="EXJ95905.1"/>
    <property type="molecule type" value="Genomic_DNA"/>
</dbReference>
<keyword evidence="7" id="KW-1185">Reference proteome</keyword>
<feature type="compositionally biased region" description="Polar residues" evidence="4">
    <location>
        <begin position="832"/>
        <end position="849"/>
    </location>
</feature>
<feature type="region of interest" description="Disordered" evidence="4">
    <location>
        <begin position="486"/>
        <end position="506"/>
    </location>
</feature>
<feature type="compositionally biased region" description="Polar residues" evidence="4">
    <location>
        <begin position="712"/>
        <end position="730"/>
    </location>
</feature>
<dbReference type="InterPro" id="IPR016130">
    <property type="entry name" value="Tyr_Pase_AS"/>
</dbReference>
<feature type="compositionally biased region" description="Basic and acidic residues" evidence="4">
    <location>
        <begin position="486"/>
        <end position="497"/>
    </location>
</feature>
<feature type="active site" description="Phosphocysteine intermediate" evidence="2">
    <location>
        <position position="423"/>
    </location>
</feature>
<dbReference type="PANTHER" id="PTHR10807">
    <property type="entry name" value="MYOTUBULARIN-RELATED"/>
    <property type="match status" value="1"/>
</dbReference>
<sequence>MAMERTRIAKVDNVTLSRRGEQVNGTVHLTPHHIIFVHTPPPAPDGTPIRPRELWITYPIIQTCTLRPTPTASRQPSSIRLRCRDFTFVCFYFNDDRKARDVYDSIKAWTCKLSGIEKLYAFTYQPQGPERDVSPNGWSLYDPMREWRRMGIGHDNKKSNWRISVINQDYALSDTYPALLAVPVSISDNTLNYASRYRSRERLPVLTYLHPVNNCSITRSSQPRVGVRGNRSIQDEKLLAAIFDTTRAERPLSGYTPPPEREDSGSSRETNCTTAVDGDFQPTDAEALEDAVISSLRGDSKLSQELDNKRPMVYGAQQRNMIVDARPTVNALAMQAMGMGSEDMSNYKFATKVYLGIDNIHVMRDSLQKVIDALKDSDLTPLGPNRDLLRKSDWLKHIANVLDGAGLIARQVGLQHSHVLIHCSDGWDRTSQLSALSQICLDPYYRTLEGFMVLVEKDWLSFGHQFKHRSGFLSSEKWFQIENERITRGSDDGDGRDPGGGAMSGAQKTFENALLSARGFFSNSRHNDSRESINVDSDAEPSASNDTESQAGRRIVPGTPSRKDKEKPATKVKETSPVFHQFLDATYQLMYQHPTRFEFNERFLRRLLYHLYSCQYGTFLLDSEKERKQAKLSEKTRSVWDYFLARKNEFLNPKYDGVVDDNVRGRERIILPTIDEVRWWHEVFGRTDDEMNGKPAPAKPHTNGNGEGETELWTSVGRQSGPSSMPTSGARTPVLIGVETSEAAVAVTASSKQQVAADTAEASIKPATVGKSASDFPSGCLDPDEVPMSASRTDEPDTPVPNGPQKKASAGRPVSIGSVEASDGQQPPVDPTDTTAIDPPSQSEQTLSPDQPGKETDAAEELADDLDPLGIGEAKDHVPQSKRAHNVIERRREQMESLLK</sequence>
<feature type="compositionally biased region" description="Basic and acidic residues" evidence="4">
    <location>
        <begin position="886"/>
        <end position="900"/>
    </location>
</feature>
<feature type="region of interest" description="Disordered" evidence="4">
    <location>
        <begin position="249"/>
        <end position="281"/>
    </location>
</feature>
<comment type="caution">
    <text evidence="6">The sequence shown here is derived from an EMBL/GenBank/DDBJ whole genome shotgun (WGS) entry which is preliminary data.</text>
</comment>
<protein>
    <recommendedName>
        <fullName evidence="5">Myotubularin phosphatase domain-containing protein</fullName>
    </recommendedName>
</protein>
<evidence type="ECO:0000256" key="2">
    <source>
        <dbReference type="PIRSR" id="PIRSR630564-1"/>
    </source>
</evidence>
<dbReference type="GO" id="GO:0046856">
    <property type="term" value="P:phosphatidylinositol dephosphorylation"/>
    <property type="evidence" value="ECO:0007669"/>
    <property type="project" value="TreeGrafter"/>
</dbReference>
<feature type="region of interest" description="Disordered" evidence="4">
    <location>
        <begin position="522"/>
        <end position="573"/>
    </location>
</feature>
<dbReference type="Gene3D" id="2.30.29.30">
    <property type="entry name" value="Pleckstrin-homology domain (PH domain)/Phosphotyrosine-binding domain (PTB)"/>
    <property type="match status" value="1"/>
</dbReference>
<dbReference type="InterPro" id="IPR030564">
    <property type="entry name" value="Myotubularin"/>
</dbReference>
<dbReference type="RefSeq" id="XP_007720134.1">
    <property type="nucleotide sequence ID" value="XM_007721944.1"/>
</dbReference>
<dbReference type="PROSITE" id="PS51339">
    <property type="entry name" value="PPASE_MYOTUBULARIN"/>
    <property type="match status" value="1"/>
</dbReference>
<evidence type="ECO:0000259" key="5">
    <source>
        <dbReference type="PROSITE" id="PS51339"/>
    </source>
</evidence>
<dbReference type="AlphaFoldDB" id="W9Z1U8"/>
<feature type="region of interest" description="Disordered" evidence="4">
    <location>
        <begin position="688"/>
        <end position="731"/>
    </location>
</feature>
<feature type="compositionally biased region" description="Acidic residues" evidence="4">
    <location>
        <begin position="858"/>
        <end position="867"/>
    </location>
</feature>
<name>W9Z1U8_9EURO</name>
<dbReference type="Pfam" id="PF06602">
    <property type="entry name" value="Myotub-related"/>
    <property type="match status" value="1"/>
</dbReference>
<dbReference type="GO" id="GO:0004438">
    <property type="term" value="F:phosphatidylinositol-3-phosphate phosphatase activity"/>
    <property type="evidence" value="ECO:0007669"/>
    <property type="project" value="TreeGrafter"/>
</dbReference>
<proteinExistence type="inferred from homology"/>
<dbReference type="eggNOG" id="KOG1089">
    <property type="taxonomic scope" value="Eukaryota"/>
</dbReference>